<evidence type="ECO:0000313" key="1">
    <source>
        <dbReference type="EMBL" id="QBK88201.1"/>
    </source>
</evidence>
<organism evidence="1">
    <name type="scientific">Marseillevirus LCMAC202</name>
    <dbReference type="NCBI Taxonomy" id="2506606"/>
    <lineage>
        <taxon>Viruses</taxon>
        <taxon>Varidnaviria</taxon>
        <taxon>Bamfordvirae</taxon>
        <taxon>Nucleocytoviricota</taxon>
        <taxon>Megaviricetes</taxon>
        <taxon>Pimascovirales</taxon>
        <taxon>Pimascovirales incertae sedis</taxon>
        <taxon>Marseilleviridae</taxon>
    </lineage>
</organism>
<reference evidence="1" key="1">
    <citation type="journal article" date="2019" name="MBio">
        <title>Virus Genomes from Deep Sea Sediments Expand the Ocean Megavirome and Support Independent Origins of Viral Gigantism.</title>
        <authorList>
            <person name="Backstrom D."/>
            <person name="Yutin N."/>
            <person name="Jorgensen S.L."/>
            <person name="Dharamshi J."/>
            <person name="Homa F."/>
            <person name="Zaremba-Niedwiedzka K."/>
            <person name="Spang A."/>
            <person name="Wolf Y.I."/>
            <person name="Koonin E.V."/>
            <person name="Ettema T.J."/>
        </authorList>
    </citation>
    <scope>NUCLEOTIDE SEQUENCE</scope>
</reference>
<gene>
    <name evidence="1" type="ORF">LCMAC202_05630</name>
</gene>
<name>A0A481YZ52_9VIRU</name>
<sequence>MFLELDGYVYLCDSFKPDPQFSTKMKDVFGWINCGDWEQEGNKWKIRVHYVSAMSFYINNKLQQFGLDVKNKSITIDAIVLLYLNRDSDTNKDDMDAVYSYIRDKLRSSSKDSHTDVEKLLLEDGRTDPTDADISSIKASIEHQPAGLLQLLLSV</sequence>
<proteinExistence type="predicted"/>
<accession>A0A481YZ52</accession>
<dbReference type="EMBL" id="MK500378">
    <property type="protein sequence ID" value="QBK88201.1"/>
    <property type="molecule type" value="Genomic_DNA"/>
</dbReference>
<protein>
    <submittedName>
        <fullName evidence="1">Uncharacterized protein</fullName>
    </submittedName>
</protein>